<keyword evidence="3 14" id="KW-1003">Cell membrane</keyword>
<dbReference type="InterPro" id="IPR008915">
    <property type="entry name" value="Peptidase_M50"/>
</dbReference>
<dbReference type="Pfam" id="PF00571">
    <property type="entry name" value="CBS"/>
    <property type="match status" value="2"/>
</dbReference>
<evidence type="ECO:0000256" key="16">
    <source>
        <dbReference type="PIRSR" id="PIRSR006404-2"/>
    </source>
</evidence>
<feature type="binding site" evidence="16">
    <location>
        <position position="161"/>
    </location>
    <ligand>
        <name>Zn(2+)</name>
        <dbReference type="ChEBI" id="CHEBI:29105"/>
        <note>catalytic</note>
    </ligand>
</feature>
<dbReference type="AlphaFoldDB" id="A0A7J2TK50"/>
<dbReference type="GO" id="GO:0006508">
    <property type="term" value="P:proteolysis"/>
    <property type="evidence" value="ECO:0007669"/>
    <property type="project" value="UniProtKB-KW"/>
</dbReference>
<gene>
    <name evidence="19" type="ORF">ENP88_07590</name>
</gene>
<dbReference type="InterPro" id="IPR046342">
    <property type="entry name" value="CBS_dom_sf"/>
</dbReference>
<feature type="binding site" evidence="16">
    <location>
        <position position="67"/>
    </location>
    <ligand>
        <name>Zn(2+)</name>
        <dbReference type="ChEBI" id="CHEBI:29105"/>
        <note>catalytic</note>
    </ligand>
</feature>
<comment type="similarity">
    <text evidence="2 14">Belongs to the peptidase M50B family.</text>
</comment>
<proteinExistence type="inferred from homology"/>
<feature type="active site" evidence="15">
    <location>
        <position position="68"/>
    </location>
</feature>
<evidence type="ECO:0000256" key="17">
    <source>
        <dbReference type="PROSITE-ProRule" id="PRU00703"/>
    </source>
</evidence>
<evidence type="ECO:0000256" key="11">
    <source>
        <dbReference type="ARBA" id="ARBA00023049"/>
    </source>
</evidence>
<keyword evidence="5 14" id="KW-0812">Transmembrane</keyword>
<dbReference type="InterPro" id="IPR000644">
    <property type="entry name" value="CBS_dom"/>
</dbReference>
<dbReference type="CDD" id="cd04801">
    <property type="entry name" value="CBS_pair_peptidase_M50"/>
    <property type="match status" value="1"/>
</dbReference>
<feature type="domain" description="CBS" evidence="18">
    <location>
        <begin position="238"/>
        <end position="294"/>
    </location>
</feature>
<evidence type="ECO:0000256" key="15">
    <source>
        <dbReference type="PIRSR" id="PIRSR006404-1"/>
    </source>
</evidence>
<dbReference type="PIRSF" id="PIRSF006404">
    <property type="entry name" value="UCP006404_Pept_M50_CBS"/>
    <property type="match status" value="1"/>
</dbReference>
<dbReference type="GO" id="GO:0046872">
    <property type="term" value="F:metal ion binding"/>
    <property type="evidence" value="ECO:0007669"/>
    <property type="project" value="UniProtKB-UniRule"/>
</dbReference>
<evidence type="ECO:0000256" key="12">
    <source>
        <dbReference type="ARBA" id="ARBA00023122"/>
    </source>
</evidence>
<keyword evidence="7" id="KW-0677">Repeat</keyword>
<dbReference type="PANTHER" id="PTHR39188:SF3">
    <property type="entry name" value="STAGE IV SPORULATION PROTEIN FB"/>
    <property type="match status" value="1"/>
</dbReference>
<keyword evidence="13 14" id="KW-0472">Membrane</keyword>
<evidence type="ECO:0000256" key="6">
    <source>
        <dbReference type="ARBA" id="ARBA00022723"/>
    </source>
</evidence>
<name>A0A7J2TK50_ARCFL</name>
<evidence type="ECO:0000256" key="7">
    <source>
        <dbReference type="ARBA" id="ARBA00022737"/>
    </source>
</evidence>
<feature type="transmembrane region" description="Helical" evidence="14">
    <location>
        <begin position="139"/>
        <end position="158"/>
    </location>
</feature>
<dbReference type="InterPro" id="IPR016483">
    <property type="entry name" value="UCP006404_Pept_M50_CBS"/>
</dbReference>
<comment type="caution">
    <text evidence="19">The sequence shown here is derived from an EMBL/GenBank/DDBJ whole genome shotgun (WGS) entry which is preliminary data.</text>
</comment>
<evidence type="ECO:0000256" key="1">
    <source>
        <dbReference type="ARBA" id="ARBA00004651"/>
    </source>
</evidence>
<dbReference type="PANTHER" id="PTHR39188">
    <property type="entry name" value="MEMBRANE-ASSOCIATED ZINC METALLOPROTEASE M50B"/>
    <property type="match status" value="1"/>
</dbReference>
<keyword evidence="4 14" id="KW-0645">Protease</keyword>
<evidence type="ECO:0000256" key="13">
    <source>
        <dbReference type="ARBA" id="ARBA00023136"/>
    </source>
</evidence>
<keyword evidence="12 17" id="KW-0129">CBS domain</keyword>
<sequence length="360" mass="40479">MRSSLRVAKIFGIDIYVHWSLFIILVFLSGYFYVSSKPFGFADLSEIERVFFSFFASLFVFFAVLLHELAHSLVAMKYGVVVRGIMLFIFGGVAMMEEIPKNPRQELSISLAGPAASFLIAFISFLLSNATSGGVSTFFLISAYFNTVVAIFNLIPAFPMDGGRVLRSFLARRMSYVSATRISANVGKAIAVIMGIFGFFFNIWLLLIALFVYLGATEEEKIVTMENILSRFKVGDIMTPNVLYVTPDMTVGEIIDLMFKHKHLGYPVVENGRLVGIVTLNDIMNVERSRRVSEVMSRNVLTITPRQSAFEAFKIMSEKNIGRLPVVEDDKLVGIITRSDLMRLKEILEIIEVSEWKRSS</sequence>
<dbReference type="SMART" id="SM00116">
    <property type="entry name" value="CBS"/>
    <property type="match status" value="2"/>
</dbReference>
<feature type="domain" description="CBS" evidence="18">
    <location>
        <begin position="296"/>
        <end position="353"/>
    </location>
</feature>
<evidence type="ECO:0000256" key="2">
    <source>
        <dbReference type="ARBA" id="ARBA00007931"/>
    </source>
</evidence>
<keyword evidence="9 14" id="KW-0862">Zinc</keyword>
<comment type="subcellular location">
    <subcellularLocation>
        <location evidence="1 14">Cell membrane</location>
        <topology evidence="1 14">Multi-pass membrane protein</topology>
    </subcellularLocation>
</comment>
<dbReference type="EMBL" id="DSLA01000116">
    <property type="protein sequence ID" value="HEH35980.1"/>
    <property type="molecule type" value="Genomic_DNA"/>
</dbReference>
<keyword evidence="8 14" id="KW-0378">Hydrolase</keyword>
<feature type="transmembrane region" description="Helical" evidence="14">
    <location>
        <begin position="189"/>
        <end position="214"/>
    </location>
</feature>
<dbReference type="PROSITE" id="PS51371">
    <property type="entry name" value="CBS"/>
    <property type="match status" value="2"/>
</dbReference>
<organism evidence="19">
    <name type="scientific">Archaeoglobus fulgidus</name>
    <dbReference type="NCBI Taxonomy" id="2234"/>
    <lineage>
        <taxon>Archaea</taxon>
        <taxon>Methanobacteriati</taxon>
        <taxon>Methanobacteriota</taxon>
        <taxon>Archaeoglobi</taxon>
        <taxon>Archaeoglobales</taxon>
        <taxon>Archaeoglobaceae</taxon>
        <taxon>Archaeoglobus</taxon>
    </lineage>
</organism>
<evidence type="ECO:0000256" key="3">
    <source>
        <dbReference type="ARBA" id="ARBA00022475"/>
    </source>
</evidence>
<dbReference type="GO" id="GO:0005886">
    <property type="term" value="C:plasma membrane"/>
    <property type="evidence" value="ECO:0007669"/>
    <property type="project" value="UniProtKB-SubCell"/>
</dbReference>
<dbReference type="SUPFAM" id="SSF54631">
    <property type="entry name" value="CBS-domain pair"/>
    <property type="match status" value="1"/>
</dbReference>
<dbReference type="GO" id="GO:0008237">
    <property type="term" value="F:metallopeptidase activity"/>
    <property type="evidence" value="ECO:0007669"/>
    <property type="project" value="UniProtKB-UniRule"/>
</dbReference>
<feature type="transmembrane region" description="Helical" evidence="14">
    <location>
        <begin position="107"/>
        <end position="127"/>
    </location>
</feature>
<keyword evidence="6 14" id="KW-0479">Metal-binding</keyword>
<comment type="cofactor">
    <cofactor evidence="14 16">
        <name>Zn(2+)</name>
        <dbReference type="ChEBI" id="CHEBI:29105"/>
    </cofactor>
    <text evidence="14 16">Binds 1 zinc ion per subunit.</text>
</comment>
<evidence type="ECO:0000256" key="4">
    <source>
        <dbReference type="ARBA" id="ARBA00022670"/>
    </source>
</evidence>
<evidence type="ECO:0000256" key="9">
    <source>
        <dbReference type="ARBA" id="ARBA00022833"/>
    </source>
</evidence>
<evidence type="ECO:0000259" key="18">
    <source>
        <dbReference type="PROSITE" id="PS51371"/>
    </source>
</evidence>
<dbReference type="Gene3D" id="3.10.580.10">
    <property type="entry name" value="CBS-domain"/>
    <property type="match status" value="2"/>
</dbReference>
<dbReference type="Pfam" id="PF02163">
    <property type="entry name" value="Peptidase_M50"/>
    <property type="match status" value="2"/>
</dbReference>
<feature type="transmembrane region" description="Helical" evidence="14">
    <location>
        <begin position="78"/>
        <end position="95"/>
    </location>
</feature>
<feature type="transmembrane region" description="Helical" evidence="14">
    <location>
        <begin position="15"/>
        <end position="34"/>
    </location>
</feature>
<feature type="binding site" evidence="16">
    <location>
        <position position="71"/>
    </location>
    <ligand>
        <name>Zn(2+)</name>
        <dbReference type="ChEBI" id="CHEBI:29105"/>
        <note>catalytic</note>
    </ligand>
</feature>
<protein>
    <recommendedName>
        <fullName evidence="14">Zinc metalloprotease</fullName>
    </recommendedName>
</protein>
<evidence type="ECO:0000256" key="14">
    <source>
        <dbReference type="PIRNR" id="PIRNR006404"/>
    </source>
</evidence>
<dbReference type="CDD" id="cd06164">
    <property type="entry name" value="S2P-M50_SpoIVFB_CBS"/>
    <property type="match status" value="1"/>
</dbReference>
<evidence type="ECO:0000256" key="5">
    <source>
        <dbReference type="ARBA" id="ARBA00022692"/>
    </source>
</evidence>
<evidence type="ECO:0000256" key="10">
    <source>
        <dbReference type="ARBA" id="ARBA00022989"/>
    </source>
</evidence>
<evidence type="ECO:0000313" key="19">
    <source>
        <dbReference type="EMBL" id="HEH35980.1"/>
    </source>
</evidence>
<evidence type="ECO:0000256" key="8">
    <source>
        <dbReference type="ARBA" id="ARBA00022801"/>
    </source>
</evidence>
<keyword evidence="10 14" id="KW-1133">Transmembrane helix</keyword>
<accession>A0A7J2TK50</accession>
<keyword evidence="11 14" id="KW-0482">Metalloprotease</keyword>
<reference evidence="19" key="1">
    <citation type="journal article" date="2020" name="mSystems">
        <title>Genome- and Community-Level Interaction Insights into Carbon Utilization and Element Cycling Functions of Hydrothermarchaeota in Hydrothermal Sediment.</title>
        <authorList>
            <person name="Zhou Z."/>
            <person name="Liu Y."/>
            <person name="Xu W."/>
            <person name="Pan J."/>
            <person name="Luo Z.H."/>
            <person name="Li M."/>
        </authorList>
    </citation>
    <scope>NUCLEOTIDE SEQUENCE [LARGE SCALE GENOMIC DNA]</scope>
    <source>
        <strain evidence="19">SpSt-26</strain>
    </source>
</reference>
<feature type="transmembrane region" description="Helical" evidence="14">
    <location>
        <begin position="46"/>
        <end position="66"/>
    </location>
</feature>